<reference evidence="26 27" key="1">
    <citation type="submission" date="2016-01" db="EMBL/GenBank/DDBJ databases">
        <authorList>
            <consortium name="TB Trials Study Group"/>
            <person name="Sutton G."/>
            <person name="Brinkac L."/>
            <person name="Sanka R."/>
            <person name="Adams M."/>
            <person name="Lau E.L."/>
            <person name="Macaden R."/>
            <person name="Grewal H.M.S."/>
        </authorList>
    </citation>
    <scope>NUCLEOTIDE SEQUENCE [LARGE SCALE GENOMIC DNA]</scope>
    <source>
        <strain evidence="26 27">IS-1744</strain>
    </source>
</reference>
<keyword evidence="15" id="KW-0233">DNA recombination</keyword>
<keyword evidence="14" id="KW-0238">DNA-binding</keyword>
<dbReference type="InterPro" id="IPR012309">
    <property type="entry name" value="DNA_ligase_ATP-dep_C"/>
</dbReference>
<dbReference type="GO" id="GO:0006303">
    <property type="term" value="P:double-strand break repair via nonhomologous end joining"/>
    <property type="evidence" value="ECO:0007669"/>
    <property type="project" value="UniProtKB-ARBA"/>
</dbReference>
<dbReference type="Pfam" id="PF21686">
    <property type="entry name" value="LigD_Prim-Pol"/>
    <property type="match status" value="1"/>
</dbReference>
<comment type="similarity">
    <text evidence="22">In the N-terminal section; belongs to the LigD polymerase family.</text>
</comment>
<evidence type="ECO:0000256" key="3">
    <source>
        <dbReference type="ARBA" id="ARBA00022598"/>
    </source>
</evidence>
<evidence type="ECO:0000256" key="22">
    <source>
        <dbReference type="ARBA" id="ARBA00049990"/>
    </source>
</evidence>
<evidence type="ECO:0000259" key="25">
    <source>
        <dbReference type="PROSITE" id="PS50160"/>
    </source>
</evidence>
<feature type="compositionally biased region" description="Basic and acidic residues" evidence="24">
    <location>
        <begin position="746"/>
        <end position="758"/>
    </location>
</feature>
<comment type="cofactor">
    <cofactor evidence="1">
        <name>Mn(2+)</name>
        <dbReference type="ChEBI" id="CHEBI:29035"/>
    </cofactor>
</comment>
<dbReference type="InterPro" id="IPR012340">
    <property type="entry name" value="NA-bd_OB-fold"/>
</dbReference>
<dbReference type="InterPro" id="IPR033649">
    <property type="entry name" value="MtLigD_Pol-like"/>
</dbReference>
<comment type="catalytic activity">
    <reaction evidence="20">
        <text>ATP + (deoxyribonucleotide)n-3'-hydroxyl + 5'-phospho-(deoxyribonucleotide)m = (deoxyribonucleotide)n+m + AMP + diphosphate.</text>
        <dbReference type="EC" id="6.5.1.1"/>
    </reaction>
</comment>
<dbReference type="PANTHER" id="PTHR42705:SF2">
    <property type="entry name" value="BIFUNCTIONAL NON-HOMOLOGOUS END JOINING PROTEIN LIGD"/>
    <property type="match status" value="1"/>
</dbReference>
<keyword evidence="3 26" id="KW-0436">Ligase</keyword>
<dbReference type="EC" id="6.5.1.1" evidence="2"/>
<dbReference type="CDD" id="cd07971">
    <property type="entry name" value="OBF_DNA_ligase_LigD"/>
    <property type="match status" value="1"/>
</dbReference>
<keyword evidence="10" id="KW-0378">Hydrolase</keyword>
<dbReference type="InterPro" id="IPR014144">
    <property type="entry name" value="LigD_PE_domain"/>
</dbReference>
<dbReference type="GO" id="GO:0005524">
    <property type="term" value="F:ATP binding"/>
    <property type="evidence" value="ECO:0007669"/>
    <property type="project" value="UniProtKB-KW"/>
</dbReference>
<keyword evidence="7" id="KW-0479">Metal-binding</keyword>
<evidence type="ECO:0000313" key="26">
    <source>
        <dbReference type="EMBL" id="KUI09198.1"/>
    </source>
</evidence>
<dbReference type="InterPro" id="IPR014145">
    <property type="entry name" value="LigD_pol_dom"/>
</dbReference>
<dbReference type="Gene3D" id="2.40.50.140">
    <property type="entry name" value="Nucleic acid-binding proteins"/>
    <property type="match status" value="1"/>
</dbReference>
<dbReference type="GO" id="GO:0003677">
    <property type="term" value="F:DNA binding"/>
    <property type="evidence" value="ECO:0007669"/>
    <property type="project" value="UniProtKB-KW"/>
</dbReference>
<evidence type="ECO:0000256" key="13">
    <source>
        <dbReference type="ARBA" id="ARBA00022932"/>
    </source>
</evidence>
<dbReference type="GO" id="GO:0003910">
    <property type="term" value="F:DNA ligase (ATP) activity"/>
    <property type="evidence" value="ECO:0007669"/>
    <property type="project" value="UniProtKB-EC"/>
</dbReference>
<sequence>MDRFGRVKLTNPDKVLYPATGTTKAEVFDYYVGVAEAMIPHIAGRAVTRKRWPNGVEEPSFFEKQLASSAPDWLDRASVTHRSGMTTYPLIDTAEGLAWIAQQAALEVHVPQWRFVSKDDGPPTPGPATRIVFDLDPGEGVSFRQLCEVAHEVRDLITDIGLTTFPLTSGSKGVHLYVPLEEPISSQGASVLARRVAQQLEKTMPKRVTATMTKSVRTGKVFVDWSQNNGAKTTIAPYSLRGREHPTVAAPRTWDEIEDPKLRHLNFDEVLDRVQEMGDLLAPLDEAVPVPDRLTTYRSMRDASKTPEPVPNKPPKTGNNDKFVIQEHHARRLHYDLRLERDGVLVSWAVPKNLPDTPSVNHLAVHTEDHPLEYLTFHGEIPKGEYGGGKMIIWDTGTYEAEKFNDVPPDSAAEGGEVIINLRGKKVDGRYALIQTDGKNWLAHRMKDQKRPQAGDLAPMLSTEGSVAKLKANQWAFEGKWDGYRVIIDADRGRLTVRSRRGRDVTAEFPQFEAVAADLADHHVIIDGEAVALDESGVPSFSEMQNRARSTRVEFWAFDILHLDGRSLLRAKYSDRRKILEALAEGGGLIVPDPLPGDGPEAMEYARKKRWEGVVAKKRDSTYQPGRRSKAWIKDKVWNTQEVVIAGWRQGEGGRSSGIGSLMLGIPADGGLEFVGRVGTGFTDKALAELKKTLKPLETDESPFNERLPRQDAKGVTFVRPELVGEVRYSERTSDNRLRQPSWRGLRPDKEPGEVTWE</sequence>
<accession>A0A117JHS7</accession>
<organism evidence="26 27">
    <name type="scientific">Mycobacterium lehmannii</name>
    <dbReference type="NCBI Taxonomy" id="2048550"/>
    <lineage>
        <taxon>Bacteria</taxon>
        <taxon>Bacillati</taxon>
        <taxon>Actinomycetota</taxon>
        <taxon>Actinomycetes</taxon>
        <taxon>Mycobacteriales</taxon>
        <taxon>Mycobacteriaceae</taxon>
        <taxon>Mycobacterium</taxon>
    </lineage>
</organism>
<evidence type="ECO:0000256" key="20">
    <source>
        <dbReference type="ARBA" id="ARBA00034003"/>
    </source>
</evidence>
<evidence type="ECO:0000256" key="18">
    <source>
        <dbReference type="ARBA" id="ARBA00023268"/>
    </source>
</evidence>
<dbReference type="InterPro" id="IPR052171">
    <property type="entry name" value="NHEJ_LigD"/>
</dbReference>
<keyword evidence="9" id="KW-0227">DNA damage</keyword>
<dbReference type="PANTHER" id="PTHR42705">
    <property type="entry name" value="BIFUNCTIONAL NON-HOMOLOGOUS END JOINING PROTEIN LIGD"/>
    <property type="match status" value="1"/>
</dbReference>
<keyword evidence="4" id="KW-0808">Transferase</keyword>
<dbReference type="PROSITE" id="PS50160">
    <property type="entry name" value="DNA_LIGASE_A3"/>
    <property type="match status" value="1"/>
</dbReference>
<gene>
    <name evidence="26" type="ORF">AU192_17370</name>
</gene>
<dbReference type="Gene3D" id="3.90.920.10">
    <property type="entry name" value="DNA primase, PRIM domain"/>
    <property type="match status" value="1"/>
</dbReference>
<keyword evidence="17" id="KW-0464">Manganese</keyword>
<comment type="similarity">
    <text evidence="21">In the C-terminal section; belongs to the ATP-dependent DNA ligase family.</text>
</comment>
<evidence type="ECO:0000256" key="12">
    <source>
        <dbReference type="ARBA" id="ARBA00022840"/>
    </source>
</evidence>
<evidence type="ECO:0000256" key="11">
    <source>
        <dbReference type="ARBA" id="ARBA00022839"/>
    </source>
</evidence>
<evidence type="ECO:0000256" key="15">
    <source>
        <dbReference type="ARBA" id="ARBA00023172"/>
    </source>
</evidence>
<keyword evidence="27" id="KW-1185">Reference proteome</keyword>
<dbReference type="NCBIfam" id="TIGR02777">
    <property type="entry name" value="LigD_PE_dom"/>
    <property type="match status" value="1"/>
</dbReference>
<evidence type="ECO:0000256" key="8">
    <source>
        <dbReference type="ARBA" id="ARBA00022741"/>
    </source>
</evidence>
<evidence type="ECO:0000256" key="1">
    <source>
        <dbReference type="ARBA" id="ARBA00001936"/>
    </source>
</evidence>
<dbReference type="Pfam" id="PF13298">
    <property type="entry name" value="LigD_N"/>
    <property type="match status" value="1"/>
</dbReference>
<evidence type="ECO:0000256" key="24">
    <source>
        <dbReference type="SAM" id="MobiDB-lite"/>
    </source>
</evidence>
<feature type="domain" description="ATP-dependent DNA ligase family profile" evidence="25">
    <location>
        <begin position="546"/>
        <end position="668"/>
    </location>
</feature>
<evidence type="ECO:0000256" key="7">
    <source>
        <dbReference type="ARBA" id="ARBA00022723"/>
    </source>
</evidence>
<protein>
    <recommendedName>
        <fullName evidence="2">DNA ligase (ATP)</fullName>
        <ecNumber evidence="2">6.5.1.1</ecNumber>
    </recommendedName>
    <alternativeName>
        <fullName evidence="19">NHEJ DNA polymerase</fullName>
    </alternativeName>
</protein>
<dbReference type="CDD" id="cd07906">
    <property type="entry name" value="Adenylation_DNA_ligase_LigD_LigC"/>
    <property type="match status" value="1"/>
</dbReference>
<evidence type="ECO:0000256" key="19">
    <source>
        <dbReference type="ARBA" id="ARBA00029943"/>
    </source>
</evidence>
<dbReference type="RefSeq" id="WP_064399474.1">
    <property type="nucleotide sequence ID" value="NZ_LQIR01000056.1"/>
</dbReference>
<dbReference type="GO" id="GO:0046872">
    <property type="term" value="F:metal ion binding"/>
    <property type="evidence" value="ECO:0007669"/>
    <property type="project" value="UniProtKB-KW"/>
</dbReference>
<keyword evidence="18" id="KW-0511">Multifunctional enzyme</keyword>
<evidence type="ECO:0000256" key="2">
    <source>
        <dbReference type="ARBA" id="ARBA00012727"/>
    </source>
</evidence>
<dbReference type="GO" id="GO:0003887">
    <property type="term" value="F:DNA-directed DNA polymerase activity"/>
    <property type="evidence" value="ECO:0007669"/>
    <property type="project" value="UniProtKB-KW"/>
</dbReference>
<dbReference type="InterPro" id="IPR012310">
    <property type="entry name" value="DNA_ligase_ATP-dep_cent"/>
</dbReference>
<dbReference type="NCBIfam" id="NF007210">
    <property type="entry name" value="PRK09632.1"/>
    <property type="match status" value="1"/>
</dbReference>
<evidence type="ECO:0000256" key="10">
    <source>
        <dbReference type="ARBA" id="ARBA00022801"/>
    </source>
</evidence>
<keyword evidence="11" id="KW-0269">Exonuclease</keyword>
<feature type="region of interest" description="Disordered" evidence="24">
    <location>
        <begin position="730"/>
        <end position="758"/>
    </location>
</feature>
<evidence type="ECO:0000256" key="4">
    <source>
        <dbReference type="ARBA" id="ARBA00022679"/>
    </source>
</evidence>
<dbReference type="GO" id="GO:0004527">
    <property type="term" value="F:exonuclease activity"/>
    <property type="evidence" value="ECO:0007669"/>
    <property type="project" value="UniProtKB-KW"/>
</dbReference>
<dbReference type="SUPFAM" id="SSF56091">
    <property type="entry name" value="DNA ligase/mRNA capping enzyme, catalytic domain"/>
    <property type="match status" value="1"/>
</dbReference>
<dbReference type="Gene3D" id="3.30.470.30">
    <property type="entry name" value="DNA ligase/mRNA capping enzyme"/>
    <property type="match status" value="1"/>
</dbReference>
<dbReference type="SUPFAM" id="SSF50249">
    <property type="entry name" value="Nucleic acid-binding proteins"/>
    <property type="match status" value="1"/>
</dbReference>
<evidence type="ECO:0000256" key="17">
    <source>
        <dbReference type="ARBA" id="ARBA00023211"/>
    </source>
</evidence>
<dbReference type="NCBIfam" id="TIGR02778">
    <property type="entry name" value="ligD_pol"/>
    <property type="match status" value="1"/>
</dbReference>
<dbReference type="Pfam" id="PF01068">
    <property type="entry name" value="DNA_ligase_A_M"/>
    <property type="match status" value="1"/>
</dbReference>
<dbReference type="NCBIfam" id="TIGR02779">
    <property type="entry name" value="NHEJ_ligase_lig"/>
    <property type="match status" value="1"/>
</dbReference>
<comment type="caution">
    <text evidence="26">The sequence shown here is derived from an EMBL/GenBank/DDBJ whole genome shotgun (WGS) entry which is preliminary data.</text>
</comment>
<keyword evidence="6" id="KW-0540">Nuclease</keyword>
<evidence type="ECO:0000256" key="16">
    <source>
        <dbReference type="ARBA" id="ARBA00023204"/>
    </source>
</evidence>
<dbReference type="CDD" id="cd04863">
    <property type="entry name" value="MtLigD_Pol_like"/>
    <property type="match status" value="1"/>
</dbReference>
<evidence type="ECO:0000256" key="23">
    <source>
        <dbReference type="ARBA" id="ARBA00061331"/>
    </source>
</evidence>
<keyword evidence="5" id="KW-0548">Nucleotidyltransferase</keyword>
<evidence type="ECO:0000256" key="6">
    <source>
        <dbReference type="ARBA" id="ARBA00022722"/>
    </source>
</evidence>
<dbReference type="Pfam" id="PF04679">
    <property type="entry name" value="DNA_ligase_A_C"/>
    <property type="match status" value="1"/>
</dbReference>
<dbReference type="AlphaFoldDB" id="A0A117JHS7"/>
<dbReference type="Proteomes" id="UP000053707">
    <property type="component" value="Unassembled WGS sequence"/>
</dbReference>
<evidence type="ECO:0000256" key="21">
    <source>
        <dbReference type="ARBA" id="ARBA00049981"/>
    </source>
</evidence>
<comment type="similarity">
    <text evidence="23">In the central section; belongs to the LigD 3'-phosphoesterase family.</text>
</comment>
<dbReference type="Gene3D" id="3.30.1490.70">
    <property type="match status" value="1"/>
</dbReference>
<feature type="region of interest" description="Disordered" evidence="24">
    <location>
        <begin position="300"/>
        <end position="321"/>
    </location>
</feature>
<evidence type="ECO:0000256" key="5">
    <source>
        <dbReference type="ARBA" id="ARBA00022695"/>
    </source>
</evidence>
<keyword evidence="13" id="KW-0239">DNA-directed DNA polymerase</keyword>
<dbReference type="EMBL" id="LQIR01000056">
    <property type="protein sequence ID" value="KUI09198.1"/>
    <property type="molecule type" value="Genomic_DNA"/>
</dbReference>
<keyword evidence="16" id="KW-0234">DNA repair</keyword>
<dbReference type="InterPro" id="IPR014146">
    <property type="entry name" value="LigD_ligase_dom"/>
</dbReference>
<evidence type="ECO:0000313" key="27">
    <source>
        <dbReference type="Proteomes" id="UP000053707"/>
    </source>
</evidence>
<proteinExistence type="inferred from homology"/>
<name>A0A117JHS7_9MYCO</name>
<dbReference type="GO" id="GO:0006310">
    <property type="term" value="P:DNA recombination"/>
    <property type="evidence" value="ECO:0007669"/>
    <property type="project" value="UniProtKB-KW"/>
</dbReference>
<evidence type="ECO:0000256" key="14">
    <source>
        <dbReference type="ARBA" id="ARBA00023125"/>
    </source>
</evidence>
<keyword evidence="12" id="KW-0067">ATP-binding</keyword>
<dbReference type="FunFam" id="2.40.50.140:FF:000292">
    <property type="entry name" value="Probable ATP-dependent DNA ligase"/>
    <property type="match status" value="1"/>
</dbReference>
<keyword evidence="8" id="KW-0547">Nucleotide-binding</keyword>
<evidence type="ECO:0000256" key="9">
    <source>
        <dbReference type="ARBA" id="ARBA00022763"/>
    </source>
</evidence>